<accession>A0A0E3RXS6</accession>
<reference evidence="1 2" key="1">
    <citation type="submission" date="2014-07" db="EMBL/GenBank/DDBJ databases">
        <title>Methanogenic archaea and the global carbon cycle.</title>
        <authorList>
            <person name="Henriksen J.R."/>
            <person name="Luke J."/>
            <person name="Reinhart S."/>
            <person name="Benedict M.N."/>
            <person name="Youngblut N.D."/>
            <person name="Metcalf M.E."/>
            <person name="Whitaker R.J."/>
            <person name="Metcalf W.W."/>
        </authorList>
    </citation>
    <scope>NUCLEOTIDE SEQUENCE [LARGE SCALE GENOMIC DNA]</scope>
    <source>
        <strain evidence="1 2">C16</strain>
    </source>
</reference>
<dbReference type="AlphaFoldDB" id="A0A0E3RXS6"/>
<organism evidence="1 2">
    <name type="scientific">Methanosarcina mazei C16</name>
    <dbReference type="NCBI Taxonomy" id="1434113"/>
    <lineage>
        <taxon>Archaea</taxon>
        <taxon>Methanobacteriati</taxon>
        <taxon>Methanobacteriota</taxon>
        <taxon>Stenosarchaea group</taxon>
        <taxon>Methanomicrobia</taxon>
        <taxon>Methanosarcinales</taxon>
        <taxon>Methanosarcinaceae</taxon>
        <taxon>Methanosarcina</taxon>
    </lineage>
</organism>
<dbReference type="RefSeq" id="WP_048036622.1">
    <property type="nucleotide sequence ID" value="NZ_CP009514.1"/>
</dbReference>
<proteinExistence type="predicted"/>
<gene>
    <name evidence="1" type="ORF">MSMAC_3069</name>
</gene>
<dbReference type="HOGENOM" id="CLU_191389_1_0_2"/>
<evidence type="ECO:0000313" key="1">
    <source>
        <dbReference type="EMBL" id="AKB72959.1"/>
    </source>
</evidence>
<name>A0A0E3RXS6_METMZ</name>
<sequence length="67" mass="7486">MERKCTNCNVEMKNASLSANDGYALIEEIKKGFNRKVCGVNTYVCPKCGHIELVAEKPEMALLTKYS</sequence>
<dbReference type="EMBL" id="CP009514">
    <property type="protein sequence ID" value="AKB72959.1"/>
    <property type="molecule type" value="Genomic_DNA"/>
</dbReference>
<evidence type="ECO:0000313" key="2">
    <source>
        <dbReference type="Proteomes" id="UP000033071"/>
    </source>
</evidence>
<dbReference type="GeneID" id="24883091"/>
<protein>
    <submittedName>
        <fullName evidence="1">Uncharacterized protein</fullName>
    </submittedName>
</protein>
<dbReference type="Proteomes" id="UP000033071">
    <property type="component" value="Chromosome"/>
</dbReference>
<dbReference type="KEGG" id="mmac:MSMAC_3069"/>